<dbReference type="EMBL" id="QXMN01000014">
    <property type="protein sequence ID" value="RIX79823.1"/>
    <property type="molecule type" value="Genomic_DNA"/>
</dbReference>
<evidence type="ECO:0000313" key="2">
    <source>
        <dbReference type="EMBL" id="RIX79823.1"/>
    </source>
</evidence>
<dbReference type="SUPFAM" id="SSF56112">
    <property type="entry name" value="Protein kinase-like (PK-like)"/>
    <property type="match status" value="1"/>
</dbReference>
<evidence type="ECO:0000313" key="3">
    <source>
        <dbReference type="Proteomes" id="UP000265619"/>
    </source>
</evidence>
<dbReference type="AlphaFoldDB" id="A0A9X8D4Q6"/>
<sequence length="307" mass="33020">MNPLRRGGAATRLHSQRGAASAPAPLDDAPASPPSAPGDYAEFLRVTLPRQAKNVASHRFGSERVWLKKAGPRHGKWGYRVMALAARLAGLDVIKPVPNPGGEAAIATEARRLKQLADAGLRVPLVLAQQADGLLISDLGESGRATVVLQERIDQAAAAGPAALLSVWREGLAAIAAVHVCGQHLSQAFDRNLVQCPDGVIGYIDFEDDPSEVMTLAECQARDWLSYLHSTAMMLEAAAPQAAGQHWHAALNGVNEEVRERIANAARRMKWAQKLPASRRWGRDTQRVRAVARLLGQWYLAGASARA</sequence>
<evidence type="ECO:0008006" key="4">
    <source>
        <dbReference type="Google" id="ProtNLM"/>
    </source>
</evidence>
<name>A0A9X8D4Q6_9BURK</name>
<proteinExistence type="predicted"/>
<comment type="caution">
    <text evidence="2">The sequence shown here is derived from an EMBL/GenBank/DDBJ whole genome shotgun (WGS) entry which is preliminary data.</text>
</comment>
<accession>A0A9X8D4Q6</accession>
<feature type="region of interest" description="Disordered" evidence="1">
    <location>
        <begin position="1"/>
        <end position="38"/>
    </location>
</feature>
<organism evidence="2 3">
    <name type="scientific">Acidovorax cavernicola</name>
    <dbReference type="NCBI Taxonomy" id="1675792"/>
    <lineage>
        <taxon>Bacteria</taxon>
        <taxon>Pseudomonadati</taxon>
        <taxon>Pseudomonadota</taxon>
        <taxon>Betaproteobacteria</taxon>
        <taxon>Burkholderiales</taxon>
        <taxon>Comamonadaceae</taxon>
        <taxon>Acidovorax</taxon>
    </lineage>
</organism>
<dbReference type="InterPro" id="IPR011009">
    <property type="entry name" value="Kinase-like_dom_sf"/>
</dbReference>
<reference evidence="2 3" key="1">
    <citation type="submission" date="2018-09" db="EMBL/GenBank/DDBJ databases">
        <title>Acidovorax cavernicola nov. sp. isolated from Gruta de las Maravillas (Aracena, Spain).</title>
        <authorList>
            <person name="Jurado V."/>
            <person name="Gutierrez-Patricio S."/>
            <person name="Gonzalez-Pimentel J.L."/>
            <person name="Miller A.Z."/>
            <person name="Laiz L."/>
            <person name="Saiz-Jimenez C."/>
        </authorList>
    </citation>
    <scope>NUCLEOTIDE SEQUENCE [LARGE SCALE GENOMIC DNA]</scope>
    <source>
        <strain evidence="2 3">1011MAR4D40.2</strain>
    </source>
</reference>
<evidence type="ECO:0000256" key="1">
    <source>
        <dbReference type="SAM" id="MobiDB-lite"/>
    </source>
</evidence>
<dbReference type="Proteomes" id="UP000265619">
    <property type="component" value="Unassembled WGS sequence"/>
</dbReference>
<protein>
    <recommendedName>
        <fullName evidence="4">Serine/threonine protein phosphatase</fullName>
    </recommendedName>
</protein>
<gene>
    <name evidence="2" type="ORF">D3H34_13225</name>
</gene>
<dbReference type="RefSeq" id="WP_119553923.1">
    <property type="nucleotide sequence ID" value="NZ_QXMN01000014.1"/>
</dbReference>
<keyword evidence="3" id="KW-1185">Reference proteome</keyword>
<dbReference type="OrthoDB" id="8028712at2"/>
<feature type="compositionally biased region" description="Low complexity" evidence="1">
    <location>
        <begin position="19"/>
        <end position="30"/>
    </location>
</feature>